<comment type="caution">
    <text evidence="7">The sequence shown here is derived from an EMBL/GenBank/DDBJ whole genome shotgun (WGS) entry which is preliminary data.</text>
</comment>
<reference evidence="7" key="1">
    <citation type="journal article" date="2023" name="Mol. Phylogenet. Evol.">
        <title>Genome-scale phylogeny and comparative genomics of the fungal order Sordariales.</title>
        <authorList>
            <person name="Hensen N."/>
            <person name="Bonometti L."/>
            <person name="Westerberg I."/>
            <person name="Brannstrom I.O."/>
            <person name="Guillou S."/>
            <person name="Cros-Aarteil S."/>
            <person name="Calhoun S."/>
            <person name="Haridas S."/>
            <person name="Kuo A."/>
            <person name="Mondo S."/>
            <person name="Pangilinan J."/>
            <person name="Riley R."/>
            <person name="LaButti K."/>
            <person name="Andreopoulos B."/>
            <person name="Lipzen A."/>
            <person name="Chen C."/>
            <person name="Yan M."/>
            <person name="Daum C."/>
            <person name="Ng V."/>
            <person name="Clum A."/>
            <person name="Steindorff A."/>
            <person name="Ohm R.A."/>
            <person name="Martin F."/>
            <person name="Silar P."/>
            <person name="Natvig D.O."/>
            <person name="Lalanne C."/>
            <person name="Gautier V."/>
            <person name="Ament-Velasquez S.L."/>
            <person name="Kruys A."/>
            <person name="Hutchinson M.I."/>
            <person name="Powell A.J."/>
            <person name="Barry K."/>
            <person name="Miller A.N."/>
            <person name="Grigoriev I.V."/>
            <person name="Debuchy R."/>
            <person name="Gladieux P."/>
            <person name="Hiltunen Thoren M."/>
            <person name="Johannesson H."/>
        </authorList>
    </citation>
    <scope>NUCLEOTIDE SEQUENCE</scope>
    <source>
        <strain evidence="7">CBS 123565</strain>
    </source>
</reference>
<sequence length="427" mass="47950">MEFWAFISLFTFDLLAPCKTSSSFRRFIVYLDQQYPYTPPNREHTTYITHVITAAASPALFATDPGGQYKPFMSVREVRSRFFPRLEVCMSIGGPGDPQGFSKGAATNESRELFARNIAATVERLGYDCVDINWKYPDIDTFPLLLAQIKNEIGDRELSIAVPGRERDMLAYTPENVKEIDEIVDFVNVMAYDFVDHRNSATGHHTSMKESRDCIQNYIRLGITPIKMNLGVAFHAKWFVTAPGQECQIKVGVGYFSIRFAVCRIAPLVNRDGTDTGMSGTMTFDAATFGPIPPLIMSPDETCGTGTRFKCPGTSCCSQHGVCGKQPSHCGVGCQPGFGICNGQTAKQSFMKALANKHYDWRYGAKWYWDSNGGIFWTWDTAFNMRRKLKRIVIPEGLGGMVISSIGQDSHDWHRLARLQNKARMYF</sequence>
<dbReference type="InterPro" id="IPR001002">
    <property type="entry name" value="Chitin-bd_1"/>
</dbReference>
<dbReference type="AlphaFoldDB" id="A0AAN6UI62"/>
<keyword evidence="4" id="KW-0732">Signal</keyword>
<dbReference type="InterPro" id="IPR011583">
    <property type="entry name" value="Chitinase_II/V-like_cat"/>
</dbReference>
<feature type="domain" description="GH18" evidence="6">
    <location>
        <begin position="25"/>
        <end position="427"/>
    </location>
</feature>
<dbReference type="EMBL" id="MU853420">
    <property type="protein sequence ID" value="KAK4132091.1"/>
    <property type="molecule type" value="Genomic_DNA"/>
</dbReference>
<accession>A0AAN6UI62</accession>
<dbReference type="SUPFAM" id="SSF57016">
    <property type="entry name" value="Plant lectins/antimicrobial peptides"/>
    <property type="match status" value="1"/>
</dbReference>
<comment type="caution">
    <text evidence="3">Lacks conserved residue(s) required for the propagation of feature annotation.</text>
</comment>
<feature type="signal peptide" evidence="4">
    <location>
        <begin position="1"/>
        <end position="20"/>
    </location>
</feature>
<dbReference type="GO" id="GO:0008061">
    <property type="term" value="F:chitin binding"/>
    <property type="evidence" value="ECO:0007669"/>
    <property type="project" value="UniProtKB-UniRule"/>
</dbReference>
<dbReference type="InterPro" id="IPR017853">
    <property type="entry name" value="GH"/>
</dbReference>
<dbReference type="GO" id="GO:0005576">
    <property type="term" value="C:extracellular region"/>
    <property type="evidence" value="ECO:0007669"/>
    <property type="project" value="TreeGrafter"/>
</dbReference>
<dbReference type="PROSITE" id="PS50941">
    <property type="entry name" value="CHIT_BIND_I_2"/>
    <property type="match status" value="1"/>
</dbReference>
<feature type="chain" id="PRO_5043001015" description="chitinase" evidence="4">
    <location>
        <begin position="21"/>
        <end position="427"/>
    </location>
</feature>
<feature type="domain" description="Chitin-binding type-1" evidence="5">
    <location>
        <begin position="300"/>
        <end position="343"/>
    </location>
</feature>
<dbReference type="GO" id="GO:0008843">
    <property type="term" value="F:endochitinase activity"/>
    <property type="evidence" value="ECO:0007669"/>
    <property type="project" value="UniProtKB-EC"/>
</dbReference>
<reference evidence="7" key="2">
    <citation type="submission" date="2023-05" db="EMBL/GenBank/DDBJ databases">
        <authorList>
            <consortium name="Lawrence Berkeley National Laboratory"/>
            <person name="Steindorff A."/>
            <person name="Hensen N."/>
            <person name="Bonometti L."/>
            <person name="Westerberg I."/>
            <person name="Brannstrom I.O."/>
            <person name="Guillou S."/>
            <person name="Cros-Aarteil S."/>
            <person name="Calhoun S."/>
            <person name="Haridas S."/>
            <person name="Kuo A."/>
            <person name="Mondo S."/>
            <person name="Pangilinan J."/>
            <person name="Riley R."/>
            <person name="Labutti K."/>
            <person name="Andreopoulos B."/>
            <person name="Lipzen A."/>
            <person name="Chen C."/>
            <person name="Yanf M."/>
            <person name="Daum C."/>
            <person name="Ng V."/>
            <person name="Clum A."/>
            <person name="Ohm R."/>
            <person name="Martin F."/>
            <person name="Silar P."/>
            <person name="Natvig D."/>
            <person name="Lalanne C."/>
            <person name="Gautier V."/>
            <person name="Ament-Velasquez S.L."/>
            <person name="Kruys A."/>
            <person name="Hutchinson M.I."/>
            <person name="Powell A.J."/>
            <person name="Barry K."/>
            <person name="Miller A.N."/>
            <person name="Grigoriev I.V."/>
            <person name="Debuchy R."/>
            <person name="Gladieux P."/>
            <person name="Thoren M.H."/>
            <person name="Johannesson H."/>
        </authorList>
    </citation>
    <scope>NUCLEOTIDE SEQUENCE</scope>
    <source>
        <strain evidence="7">CBS 123565</strain>
    </source>
</reference>
<dbReference type="Pfam" id="PF00704">
    <property type="entry name" value="Glyco_hydro_18"/>
    <property type="match status" value="1"/>
</dbReference>
<dbReference type="PANTHER" id="PTHR11177">
    <property type="entry name" value="CHITINASE"/>
    <property type="match status" value="1"/>
</dbReference>
<dbReference type="CDD" id="cd00598">
    <property type="entry name" value="GH18_chitinase-like"/>
    <property type="match status" value="1"/>
</dbReference>
<evidence type="ECO:0000259" key="6">
    <source>
        <dbReference type="PROSITE" id="PS51910"/>
    </source>
</evidence>
<proteinExistence type="predicted"/>
<evidence type="ECO:0000256" key="1">
    <source>
        <dbReference type="ARBA" id="ARBA00012729"/>
    </source>
</evidence>
<dbReference type="EC" id="3.2.1.14" evidence="1"/>
<evidence type="ECO:0000313" key="7">
    <source>
        <dbReference type="EMBL" id="KAK4132091.1"/>
    </source>
</evidence>
<dbReference type="SMART" id="SM00636">
    <property type="entry name" value="Glyco_18"/>
    <property type="match status" value="1"/>
</dbReference>
<keyword evidence="3" id="KW-1015">Disulfide bond</keyword>
<dbReference type="InterPro" id="IPR050314">
    <property type="entry name" value="Glycosyl_Hydrlase_18"/>
</dbReference>
<dbReference type="PANTHER" id="PTHR11177:SF337">
    <property type="entry name" value="CHITINASE"/>
    <property type="match status" value="1"/>
</dbReference>
<name>A0AAN6UI62_9PEZI</name>
<dbReference type="Gene3D" id="3.20.20.80">
    <property type="entry name" value="Glycosidases"/>
    <property type="match status" value="1"/>
</dbReference>
<dbReference type="Gene3D" id="3.30.60.10">
    <property type="entry name" value="Endochitinase-like"/>
    <property type="match status" value="1"/>
</dbReference>
<dbReference type="InterPro" id="IPR036861">
    <property type="entry name" value="Endochitinase-like_sf"/>
</dbReference>
<dbReference type="GO" id="GO:0005975">
    <property type="term" value="P:carbohydrate metabolic process"/>
    <property type="evidence" value="ECO:0007669"/>
    <property type="project" value="InterPro"/>
</dbReference>
<protein>
    <recommendedName>
        <fullName evidence="1">chitinase</fullName>
        <ecNumber evidence="1">3.2.1.14</ecNumber>
    </recommendedName>
</protein>
<dbReference type="SUPFAM" id="SSF51445">
    <property type="entry name" value="(Trans)glycosidases"/>
    <property type="match status" value="1"/>
</dbReference>
<evidence type="ECO:0000256" key="3">
    <source>
        <dbReference type="PROSITE-ProRule" id="PRU00261"/>
    </source>
</evidence>
<evidence type="ECO:0000259" key="5">
    <source>
        <dbReference type="PROSITE" id="PS50941"/>
    </source>
</evidence>
<dbReference type="GO" id="GO:0006032">
    <property type="term" value="P:chitin catabolic process"/>
    <property type="evidence" value="ECO:0007669"/>
    <property type="project" value="TreeGrafter"/>
</dbReference>
<evidence type="ECO:0000256" key="2">
    <source>
        <dbReference type="ARBA" id="ARBA00022669"/>
    </source>
</evidence>
<dbReference type="PROSITE" id="PS51910">
    <property type="entry name" value="GH18_2"/>
    <property type="match status" value="1"/>
</dbReference>
<dbReference type="CDD" id="cd11618">
    <property type="entry name" value="ChtBD1_1"/>
    <property type="match status" value="1"/>
</dbReference>
<keyword evidence="8" id="KW-1185">Reference proteome</keyword>
<keyword evidence="2 3" id="KW-0147">Chitin-binding</keyword>
<feature type="disulfide bond" evidence="3">
    <location>
        <begin position="316"/>
        <end position="330"/>
    </location>
</feature>
<dbReference type="Proteomes" id="UP001304895">
    <property type="component" value="Unassembled WGS sequence"/>
</dbReference>
<gene>
    <name evidence="7" type="ORF">BT67DRAFT_426413</name>
</gene>
<dbReference type="InterPro" id="IPR001223">
    <property type="entry name" value="Glyco_hydro18_cat"/>
</dbReference>
<organism evidence="7 8">
    <name type="scientific">Trichocladium antarcticum</name>
    <dbReference type="NCBI Taxonomy" id="1450529"/>
    <lineage>
        <taxon>Eukaryota</taxon>
        <taxon>Fungi</taxon>
        <taxon>Dikarya</taxon>
        <taxon>Ascomycota</taxon>
        <taxon>Pezizomycotina</taxon>
        <taxon>Sordariomycetes</taxon>
        <taxon>Sordariomycetidae</taxon>
        <taxon>Sordariales</taxon>
        <taxon>Chaetomiaceae</taxon>
        <taxon>Trichocladium</taxon>
    </lineage>
</organism>
<evidence type="ECO:0000256" key="4">
    <source>
        <dbReference type="SAM" id="SignalP"/>
    </source>
</evidence>
<evidence type="ECO:0000313" key="8">
    <source>
        <dbReference type="Proteomes" id="UP001304895"/>
    </source>
</evidence>
<feature type="disulfide bond" evidence="3">
    <location>
        <begin position="311"/>
        <end position="323"/>
    </location>
</feature>